<dbReference type="AlphaFoldDB" id="A0A252AH52"/>
<evidence type="ECO:0000313" key="3">
    <source>
        <dbReference type="Proteomes" id="UP000194641"/>
    </source>
</evidence>
<protein>
    <recommendedName>
        <fullName evidence="1">Suppressor of fused-like domain-containing protein</fullName>
    </recommendedName>
</protein>
<dbReference type="Pfam" id="PF05076">
    <property type="entry name" value="SUFU"/>
    <property type="match status" value="1"/>
</dbReference>
<dbReference type="EMBL" id="JOPA01000096">
    <property type="protein sequence ID" value="OUI88906.1"/>
    <property type="molecule type" value="Genomic_DNA"/>
</dbReference>
<feature type="domain" description="Suppressor of fused-like" evidence="1">
    <location>
        <begin position="30"/>
        <end position="178"/>
    </location>
</feature>
<sequence length="180" mass="21376">MIQDLRNSLPFIFEKEFGQIQGSMKSSVEDGLQIVEYKNEHLNFISTLGLSKNYSILSMEWFMEFQKELPNDNAASMMDYYISLLLSNHIACPKRGNFILFSQPEDHIWVKDNICGIYFTVPAYRSDLFQEEMKKIKIIPIWVVPIANIDKEILENKGWKYLECFWEDNQIDLHDPFRRY</sequence>
<proteinExistence type="predicted"/>
<organism evidence="2 3">
    <name type="scientific">Acetobacter indonesiensis</name>
    <dbReference type="NCBI Taxonomy" id="104101"/>
    <lineage>
        <taxon>Bacteria</taxon>
        <taxon>Pseudomonadati</taxon>
        <taxon>Pseudomonadota</taxon>
        <taxon>Alphaproteobacteria</taxon>
        <taxon>Acetobacterales</taxon>
        <taxon>Acetobacteraceae</taxon>
        <taxon>Acetobacter</taxon>
    </lineage>
</organism>
<accession>A0A252AH52</accession>
<dbReference type="InterPro" id="IPR020941">
    <property type="entry name" value="SUFU-like_domain"/>
</dbReference>
<evidence type="ECO:0000313" key="2">
    <source>
        <dbReference type="EMBL" id="OUI88906.1"/>
    </source>
</evidence>
<dbReference type="Proteomes" id="UP000194641">
    <property type="component" value="Unassembled WGS sequence"/>
</dbReference>
<name>A0A252AH52_9PROT</name>
<comment type="caution">
    <text evidence="2">The sequence shown here is derived from an EMBL/GenBank/DDBJ whole genome shotgun (WGS) entry which is preliminary data.</text>
</comment>
<reference evidence="3" key="1">
    <citation type="submission" date="2014-06" db="EMBL/GenBank/DDBJ databases">
        <authorList>
            <person name="Winans N.J."/>
            <person name="Newell P.D."/>
            <person name="Douglas A.E."/>
        </authorList>
    </citation>
    <scope>NUCLEOTIDE SEQUENCE [LARGE SCALE GENOMIC DNA]</scope>
</reference>
<gene>
    <name evidence="2" type="ORF">HK17_16090</name>
</gene>
<evidence type="ECO:0000259" key="1">
    <source>
        <dbReference type="Pfam" id="PF05076"/>
    </source>
</evidence>